<sequence length="160" mass="18128">MIRIRNLIPPCSGDARVATEQVEAERNNLVVTLREPVQPVTEVLVVFSCTTTKIDSGIFEALATQAGLHSLGEAFNEAANAFSRFNVVALFQIQAHICRQEPANAQEEPVDRREVVHREFMEDQSMVHQQRSEKSLAFGRELKTHRAVFQPSEMHKRFGR</sequence>
<dbReference type="Proteomes" id="UP000319212">
    <property type="component" value="Unassembled WGS sequence"/>
</dbReference>
<proteinExistence type="predicted"/>
<comment type="caution">
    <text evidence="1">The sequence shown here is derived from an EMBL/GenBank/DDBJ whole genome shotgun (WGS) entry which is preliminary data.</text>
</comment>
<evidence type="ECO:0000313" key="2">
    <source>
        <dbReference type="Proteomes" id="UP000319212"/>
    </source>
</evidence>
<dbReference type="EMBL" id="RCZI01000004">
    <property type="protein sequence ID" value="TPG25675.1"/>
    <property type="molecule type" value="Genomic_DNA"/>
</dbReference>
<dbReference type="AlphaFoldDB" id="A0A502DJP1"/>
<name>A0A502DJP1_9BURK</name>
<gene>
    <name evidence="1" type="ORF">EAH82_14645</name>
</gene>
<evidence type="ECO:0000313" key="1">
    <source>
        <dbReference type="EMBL" id="TPG25675.1"/>
    </source>
</evidence>
<organism evidence="1 2">
    <name type="scientific">Variovorax guangxiensis</name>
    <dbReference type="NCBI Taxonomy" id="1775474"/>
    <lineage>
        <taxon>Bacteria</taxon>
        <taxon>Pseudomonadati</taxon>
        <taxon>Pseudomonadota</taxon>
        <taxon>Betaproteobacteria</taxon>
        <taxon>Burkholderiales</taxon>
        <taxon>Comamonadaceae</taxon>
        <taxon>Variovorax</taxon>
    </lineage>
</organism>
<accession>A0A502DJP1</accession>
<protein>
    <submittedName>
        <fullName evidence="1">Uncharacterized protein</fullName>
    </submittedName>
</protein>
<reference evidence="1 2" key="1">
    <citation type="journal article" date="2019" name="Environ. Microbiol.">
        <title>Species interactions and distinct microbial communities in high Arctic permafrost affected cryosols are associated with the CH4 and CO2 gas fluxes.</title>
        <authorList>
            <person name="Altshuler I."/>
            <person name="Hamel J."/>
            <person name="Turney S."/>
            <person name="Magnuson E."/>
            <person name="Levesque R."/>
            <person name="Greer C."/>
            <person name="Whyte L.G."/>
        </authorList>
    </citation>
    <scope>NUCLEOTIDE SEQUENCE [LARGE SCALE GENOMIC DNA]</scope>
    <source>
        <strain evidence="1 2">S06.C</strain>
    </source>
</reference>